<sequence>MNGTPDARMVRRAAIGIAAQVAAAVAATVLLVSVLAYSLTVRAEHHDEERIVRTVTESAGPQLIGSDGVVLLHRDASGSVRSGPAVPEAVSRLDLGRLRAGRGNAGVAGREYETYAVDRPDGSRTVGLLDVTSREESGERLVGSLLLGGLVGIAVAGAAGLLLGRRAVQPLGRALDLQRRFVADASHELRTPLAVLHTRAELIQRRLARAGDLADERLRADVARLTTDTRALGEVVEDLLLSAELQHRPAAGVPIDAGDLVRELVTSVGPHAERRGVTLAADTGGGVLMVQGVRSSLRRALAALVDNALAHVDTGGSVTVGAHGGGGRVRVAVTDDGDGLDPSGADDLMRRFARGSGHADRERRRFGLGLALVNEVVQAHRGRLEISGSPGHGARFVIDLPAAREPGTSS</sequence>
<evidence type="ECO:0000259" key="12">
    <source>
        <dbReference type="PROSITE" id="PS50109"/>
    </source>
</evidence>
<dbReference type="GO" id="GO:0016301">
    <property type="term" value="F:kinase activity"/>
    <property type="evidence" value="ECO:0007669"/>
    <property type="project" value="UniProtKB-KW"/>
</dbReference>
<keyword evidence="14" id="KW-1185">Reference proteome</keyword>
<dbReference type="PANTHER" id="PTHR45436:SF5">
    <property type="entry name" value="SENSOR HISTIDINE KINASE TRCS"/>
    <property type="match status" value="1"/>
</dbReference>
<evidence type="ECO:0000256" key="5">
    <source>
        <dbReference type="ARBA" id="ARBA00022679"/>
    </source>
</evidence>
<organism evidence="13 14">
    <name type="scientific">Dactylosporangium cerinum</name>
    <dbReference type="NCBI Taxonomy" id="1434730"/>
    <lineage>
        <taxon>Bacteria</taxon>
        <taxon>Bacillati</taxon>
        <taxon>Actinomycetota</taxon>
        <taxon>Actinomycetes</taxon>
        <taxon>Micromonosporales</taxon>
        <taxon>Micromonosporaceae</taxon>
        <taxon>Dactylosporangium</taxon>
    </lineage>
</organism>
<evidence type="ECO:0000256" key="6">
    <source>
        <dbReference type="ARBA" id="ARBA00022692"/>
    </source>
</evidence>
<dbReference type="RefSeq" id="WP_380127791.1">
    <property type="nucleotide sequence ID" value="NZ_JBHSIU010000114.1"/>
</dbReference>
<dbReference type="InterPro" id="IPR003661">
    <property type="entry name" value="HisK_dim/P_dom"/>
</dbReference>
<feature type="transmembrane region" description="Helical" evidence="11">
    <location>
        <begin position="141"/>
        <end position="163"/>
    </location>
</feature>
<name>A0ABV9WIJ1_9ACTN</name>
<reference evidence="14" key="1">
    <citation type="journal article" date="2019" name="Int. J. Syst. Evol. Microbiol.">
        <title>The Global Catalogue of Microorganisms (GCM) 10K type strain sequencing project: providing services to taxonomists for standard genome sequencing and annotation.</title>
        <authorList>
            <consortium name="The Broad Institute Genomics Platform"/>
            <consortium name="The Broad Institute Genome Sequencing Center for Infectious Disease"/>
            <person name="Wu L."/>
            <person name="Ma J."/>
        </authorList>
    </citation>
    <scope>NUCLEOTIDE SEQUENCE [LARGE SCALE GENOMIC DNA]</scope>
    <source>
        <strain evidence="14">CGMCC 4.7152</strain>
    </source>
</reference>
<feature type="domain" description="Histidine kinase" evidence="12">
    <location>
        <begin position="184"/>
        <end position="404"/>
    </location>
</feature>
<dbReference type="SMART" id="SM00387">
    <property type="entry name" value="HATPase_c"/>
    <property type="match status" value="1"/>
</dbReference>
<dbReference type="InterPro" id="IPR050428">
    <property type="entry name" value="TCS_sensor_his_kinase"/>
</dbReference>
<evidence type="ECO:0000256" key="11">
    <source>
        <dbReference type="SAM" id="Phobius"/>
    </source>
</evidence>
<evidence type="ECO:0000256" key="7">
    <source>
        <dbReference type="ARBA" id="ARBA00022777"/>
    </source>
</evidence>
<gene>
    <name evidence="13" type="ORF">ACFPIJ_56220</name>
</gene>
<dbReference type="Pfam" id="PF02518">
    <property type="entry name" value="HATPase_c"/>
    <property type="match status" value="1"/>
</dbReference>
<dbReference type="SUPFAM" id="SSF47384">
    <property type="entry name" value="Homodimeric domain of signal transducing histidine kinase"/>
    <property type="match status" value="1"/>
</dbReference>
<keyword evidence="6 11" id="KW-0812">Transmembrane</keyword>
<evidence type="ECO:0000256" key="1">
    <source>
        <dbReference type="ARBA" id="ARBA00000085"/>
    </source>
</evidence>
<dbReference type="SMART" id="SM00388">
    <property type="entry name" value="HisKA"/>
    <property type="match status" value="1"/>
</dbReference>
<protein>
    <recommendedName>
        <fullName evidence="3">histidine kinase</fullName>
        <ecNumber evidence="3">2.7.13.3</ecNumber>
    </recommendedName>
</protein>
<evidence type="ECO:0000256" key="10">
    <source>
        <dbReference type="ARBA" id="ARBA00023136"/>
    </source>
</evidence>
<evidence type="ECO:0000256" key="9">
    <source>
        <dbReference type="ARBA" id="ARBA00023012"/>
    </source>
</evidence>
<evidence type="ECO:0000256" key="3">
    <source>
        <dbReference type="ARBA" id="ARBA00012438"/>
    </source>
</evidence>
<comment type="subcellular location">
    <subcellularLocation>
        <location evidence="2">Cell membrane</location>
    </subcellularLocation>
</comment>
<comment type="caution">
    <text evidence="13">The sequence shown here is derived from an EMBL/GenBank/DDBJ whole genome shotgun (WGS) entry which is preliminary data.</text>
</comment>
<dbReference type="InterPro" id="IPR005467">
    <property type="entry name" value="His_kinase_dom"/>
</dbReference>
<dbReference type="PRINTS" id="PR00344">
    <property type="entry name" value="BCTRLSENSOR"/>
</dbReference>
<keyword evidence="5" id="KW-0808">Transferase</keyword>
<evidence type="ECO:0000313" key="13">
    <source>
        <dbReference type="EMBL" id="MFC5007141.1"/>
    </source>
</evidence>
<dbReference type="Gene3D" id="1.10.287.130">
    <property type="match status" value="1"/>
</dbReference>
<dbReference type="CDD" id="cd00082">
    <property type="entry name" value="HisKA"/>
    <property type="match status" value="1"/>
</dbReference>
<dbReference type="Proteomes" id="UP001595912">
    <property type="component" value="Unassembled WGS sequence"/>
</dbReference>
<keyword evidence="10 11" id="KW-0472">Membrane</keyword>
<dbReference type="SUPFAM" id="SSF55874">
    <property type="entry name" value="ATPase domain of HSP90 chaperone/DNA topoisomerase II/histidine kinase"/>
    <property type="match status" value="1"/>
</dbReference>
<dbReference type="EC" id="2.7.13.3" evidence="3"/>
<dbReference type="CDD" id="cd00075">
    <property type="entry name" value="HATPase"/>
    <property type="match status" value="1"/>
</dbReference>
<proteinExistence type="predicted"/>
<evidence type="ECO:0000256" key="8">
    <source>
        <dbReference type="ARBA" id="ARBA00022989"/>
    </source>
</evidence>
<keyword evidence="8 11" id="KW-1133">Transmembrane helix</keyword>
<accession>A0ABV9WIJ1</accession>
<evidence type="ECO:0000256" key="2">
    <source>
        <dbReference type="ARBA" id="ARBA00004236"/>
    </source>
</evidence>
<dbReference type="InterPro" id="IPR003594">
    <property type="entry name" value="HATPase_dom"/>
</dbReference>
<dbReference type="InterPro" id="IPR004358">
    <property type="entry name" value="Sig_transdc_His_kin-like_C"/>
</dbReference>
<dbReference type="Pfam" id="PF00512">
    <property type="entry name" value="HisKA"/>
    <property type="match status" value="1"/>
</dbReference>
<dbReference type="Gene3D" id="3.30.565.10">
    <property type="entry name" value="Histidine kinase-like ATPase, C-terminal domain"/>
    <property type="match status" value="1"/>
</dbReference>
<keyword evidence="7 13" id="KW-0418">Kinase</keyword>
<dbReference type="EMBL" id="JBHSIU010000114">
    <property type="protein sequence ID" value="MFC5007141.1"/>
    <property type="molecule type" value="Genomic_DNA"/>
</dbReference>
<keyword evidence="4" id="KW-0597">Phosphoprotein</keyword>
<keyword evidence="9" id="KW-0902">Two-component regulatory system</keyword>
<dbReference type="PROSITE" id="PS50109">
    <property type="entry name" value="HIS_KIN"/>
    <property type="match status" value="1"/>
</dbReference>
<evidence type="ECO:0000256" key="4">
    <source>
        <dbReference type="ARBA" id="ARBA00022553"/>
    </source>
</evidence>
<dbReference type="InterPro" id="IPR036890">
    <property type="entry name" value="HATPase_C_sf"/>
</dbReference>
<dbReference type="PANTHER" id="PTHR45436">
    <property type="entry name" value="SENSOR HISTIDINE KINASE YKOH"/>
    <property type="match status" value="1"/>
</dbReference>
<evidence type="ECO:0000313" key="14">
    <source>
        <dbReference type="Proteomes" id="UP001595912"/>
    </source>
</evidence>
<comment type="catalytic activity">
    <reaction evidence="1">
        <text>ATP + protein L-histidine = ADP + protein N-phospho-L-histidine.</text>
        <dbReference type="EC" id="2.7.13.3"/>
    </reaction>
</comment>
<dbReference type="InterPro" id="IPR036097">
    <property type="entry name" value="HisK_dim/P_sf"/>
</dbReference>